<dbReference type="EMBL" id="AZIM01001532">
    <property type="protein sequence ID" value="ETE66563.1"/>
    <property type="molecule type" value="Genomic_DNA"/>
</dbReference>
<name>V8NY21_OPHHA</name>
<evidence type="ECO:0008006" key="3">
    <source>
        <dbReference type="Google" id="ProtNLM"/>
    </source>
</evidence>
<dbReference type="SUPFAM" id="SSF50630">
    <property type="entry name" value="Acid proteases"/>
    <property type="match status" value="1"/>
</dbReference>
<sequence>MTVGHSNMTNARKVHVQVTIEGQTCRMEVDSGSYLSMVSWATIKRLIPDISQKQLKRQTLMLKDYQGNKIRILGIGQFRVTFKEYTRVLPLAIVDRDRPSLLGLE</sequence>
<gene>
    <name evidence="1" type="ORF">L345_07655</name>
</gene>
<dbReference type="Proteomes" id="UP000018936">
    <property type="component" value="Unassembled WGS sequence"/>
</dbReference>
<evidence type="ECO:0000313" key="2">
    <source>
        <dbReference type="Proteomes" id="UP000018936"/>
    </source>
</evidence>
<keyword evidence="2" id="KW-1185">Reference proteome</keyword>
<dbReference type="Gene3D" id="2.40.70.10">
    <property type="entry name" value="Acid Proteases"/>
    <property type="match status" value="1"/>
</dbReference>
<feature type="non-terminal residue" evidence="1">
    <location>
        <position position="1"/>
    </location>
</feature>
<accession>V8NY21</accession>
<dbReference type="Pfam" id="PF13650">
    <property type="entry name" value="Asp_protease_2"/>
    <property type="match status" value="1"/>
</dbReference>
<proteinExistence type="predicted"/>
<evidence type="ECO:0000313" key="1">
    <source>
        <dbReference type="EMBL" id="ETE66563.1"/>
    </source>
</evidence>
<protein>
    <recommendedName>
        <fullName evidence="3">Peptidase A2 domain-containing protein</fullName>
    </recommendedName>
</protein>
<dbReference type="AlphaFoldDB" id="V8NY21"/>
<dbReference type="InterPro" id="IPR021109">
    <property type="entry name" value="Peptidase_aspartic_dom_sf"/>
</dbReference>
<dbReference type="OrthoDB" id="9049943at2759"/>
<organism evidence="1 2">
    <name type="scientific">Ophiophagus hannah</name>
    <name type="common">King cobra</name>
    <name type="synonym">Naja hannah</name>
    <dbReference type="NCBI Taxonomy" id="8665"/>
    <lineage>
        <taxon>Eukaryota</taxon>
        <taxon>Metazoa</taxon>
        <taxon>Chordata</taxon>
        <taxon>Craniata</taxon>
        <taxon>Vertebrata</taxon>
        <taxon>Euteleostomi</taxon>
        <taxon>Lepidosauria</taxon>
        <taxon>Squamata</taxon>
        <taxon>Bifurcata</taxon>
        <taxon>Unidentata</taxon>
        <taxon>Episquamata</taxon>
        <taxon>Toxicofera</taxon>
        <taxon>Serpentes</taxon>
        <taxon>Colubroidea</taxon>
        <taxon>Elapidae</taxon>
        <taxon>Elapinae</taxon>
        <taxon>Ophiophagus</taxon>
    </lineage>
</organism>
<comment type="caution">
    <text evidence="1">The sequence shown here is derived from an EMBL/GenBank/DDBJ whole genome shotgun (WGS) entry which is preliminary data.</text>
</comment>
<reference evidence="1 2" key="1">
    <citation type="journal article" date="2013" name="Proc. Natl. Acad. Sci. U.S.A.">
        <title>The king cobra genome reveals dynamic gene evolution and adaptation in the snake venom system.</title>
        <authorList>
            <person name="Vonk F.J."/>
            <person name="Casewell N.R."/>
            <person name="Henkel C.V."/>
            <person name="Heimberg A.M."/>
            <person name="Jansen H.J."/>
            <person name="McCleary R.J."/>
            <person name="Kerkkamp H.M."/>
            <person name="Vos R.A."/>
            <person name="Guerreiro I."/>
            <person name="Calvete J.J."/>
            <person name="Wuster W."/>
            <person name="Woods A.E."/>
            <person name="Logan J.M."/>
            <person name="Harrison R.A."/>
            <person name="Castoe T.A."/>
            <person name="de Koning A.P."/>
            <person name="Pollock D.D."/>
            <person name="Yandell M."/>
            <person name="Calderon D."/>
            <person name="Renjifo C."/>
            <person name="Currier R.B."/>
            <person name="Salgado D."/>
            <person name="Pla D."/>
            <person name="Sanz L."/>
            <person name="Hyder A.S."/>
            <person name="Ribeiro J.M."/>
            <person name="Arntzen J.W."/>
            <person name="van den Thillart G.E."/>
            <person name="Boetzer M."/>
            <person name="Pirovano W."/>
            <person name="Dirks R.P."/>
            <person name="Spaink H.P."/>
            <person name="Duboule D."/>
            <person name="McGlinn E."/>
            <person name="Kini R.M."/>
            <person name="Richardson M.K."/>
        </authorList>
    </citation>
    <scope>NUCLEOTIDE SEQUENCE</scope>
    <source>
        <tissue evidence="1">Blood</tissue>
    </source>
</reference>